<evidence type="ECO:0000256" key="2">
    <source>
        <dbReference type="ARBA" id="ARBA00022801"/>
    </source>
</evidence>
<dbReference type="Proteomes" id="UP000316714">
    <property type="component" value="Unassembled WGS sequence"/>
</dbReference>
<dbReference type="EMBL" id="SIHJ01000001">
    <property type="protein sequence ID" value="TWT37006.1"/>
    <property type="molecule type" value="Genomic_DNA"/>
</dbReference>
<dbReference type="GO" id="GO:0003676">
    <property type="term" value="F:nucleic acid binding"/>
    <property type="evidence" value="ECO:0007669"/>
    <property type="project" value="InterPro"/>
</dbReference>
<evidence type="ECO:0000256" key="4">
    <source>
        <dbReference type="ARBA" id="ARBA00040194"/>
    </source>
</evidence>
<gene>
    <name evidence="6" type="ORF">KOR34_19520</name>
</gene>
<evidence type="ECO:0000259" key="5">
    <source>
        <dbReference type="SMART" id="SM00507"/>
    </source>
</evidence>
<dbReference type="GO" id="GO:0004519">
    <property type="term" value="F:endonuclease activity"/>
    <property type="evidence" value="ECO:0007669"/>
    <property type="project" value="UniProtKB-KW"/>
</dbReference>
<evidence type="ECO:0000313" key="6">
    <source>
        <dbReference type="EMBL" id="TWT37006.1"/>
    </source>
</evidence>
<evidence type="ECO:0000256" key="3">
    <source>
        <dbReference type="ARBA" id="ARBA00038412"/>
    </source>
</evidence>
<proteinExistence type="inferred from homology"/>
<dbReference type="Gene3D" id="1.10.30.50">
    <property type="match status" value="1"/>
</dbReference>
<dbReference type="SMART" id="SM00507">
    <property type="entry name" value="HNHc"/>
    <property type="match status" value="1"/>
</dbReference>
<evidence type="ECO:0000256" key="1">
    <source>
        <dbReference type="ARBA" id="ARBA00022722"/>
    </source>
</evidence>
<keyword evidence="1" id="KW-0540">Nuclease</keyword>
<dbReference type="OrthoDB" id="9779761at2"/>
<dbReference type="PANTHER" id="PTHR41286">
    <property type="entry name" value="HNH NUCLEASE YAJD-RELATED"/>
    <property type="match status" value="1"/>
</dbReference>
<sequence>MALSPLTRCGRCRVRRTRNRPAVCDNCRASPRRQSERRPSAAARGYGCRWRRYRAEFLASHPLCVYCSNRGRVVAATVVDHIEPHRGDTVKFWAVENHQPLCVRCHNRKSGQGQ</sequence>
<keyword evidence="6" id="KW-0255">Endonuclease</keyword>
<name>A0A5C5VEE5_9BACT</name>
<comment type="caution">
    <text evidence="6">The sequence shown here is derived from an EMBL/GenBank/DDBJ whole genome shotgun (WGS) entry which is preliminary data.</text>
</comment>
<evidence type="ECO:0000313" key="7">
    <source>
        <dbReference type="Proteomes" id="UP000316714"/>
    </source>
</evidence>
<dbReference type="AlphaFoldDB" id="A0A5C5VEE5"/>
<dbReference type="InterPro" id="IPR003615">
    <property type="entry name" value="HNH_nuc"/>
</dbReference>
<organism evidence="6 7">
    <name type="scientific">Posidoniimonas corsicana</name>
    <dbReference type="NCBI Taxonomy" id="1938618"/>
    <lineage>
        <taxon>Bacteria</taxon>
        <taxon>Pseudomonadati</taxon>
        <taxon>Planctomycetota</taxon>
        <taxon>Planctomycetia</taxon>
        <taxon>Pirellulales</taxon>
        <taxon>Lacipirellulaceae</taxon>
        <taxon>Posidoniimonas</taxon>
    </lineage>
</organism>
<keyword evidence="7" id="KW-1185">Reference proteome</keyword>
<dbReference type="InterPro" id="IPR002711">
    <property type="entry name" value="HNH"/>
</dbReference>
<dbReference type="GO" id="GO:0008270">
    <property type="term" value="F:zinc ion binding"/>
    <property type="evidence" value="ECO:0007669"/>
    <property type="project" value="InterPro"/>
</dbReference>
<feature type="domain" description="HNH nuclease" evidence="5">
    <location>
        <begin position="52"/>
        <end position="107"/>
    </location>
</feature>
<protein>
    <recommendedName>
        <fullName evidence="4">Putative HNH nuclease YajD</fullName>
    </recommendedName>
</protein>
<reference evidence="6 7" key="1">
    <citation type="submission" date="2019-02" db="EMBL/GenBank/DDBJ databases">
        <title>Deep-cultivation of Planctomycetes and their phenomic and genomic characterization uncovers novel biology.</title>
        <authorList>
            <person name="Wiegand S."/>
            <person name="Jogler M."/>
            <person name="Boedeker C."/>
            <person name="Pinto D."/>
            <person name="Vollmers J."/>
            <person name="Rivas-Marin E."/>
            <person name="Kohn T."/>
            <person name="Peeters S.H."/>
            <person name="Heuer A."/>
            <person name="Rast P."/>
            <person name="Oberbeckmann S."/>
            <person name="Bunk B."/>
            <person name="Jeske O."/>
            <person name="Meyerdierks A."/>
            <person name="Storesund J.E."/>
            <person name="Kallscheuer N."/>
            <person name="Luecker S."/>
            <person name="Lage O.M."/>
            <person name="Pohl T."/>
            <person name="Merkel B.J."/>
            <person name="Hornburger P."/>
            <person name="Mueller R.-W."/>
            <person name="Bruemmer F."/>
            <person name="Labrenz M."/>
            <person name="Spormann A.M."/>
            <person name="Op Den Camp H."/>
            <person name="Overmann J."/>
            <person name="Amann R."/>
            <person name="Jetten M.S.M."/>
            <person name="Mascher T."/>
            <person name="Medema M.H."/>
            <person name="Devos D.P."/>
            <person name="Kaster A.-K."/>
            <person name="Ovreas L."/>
            <person name="Rohde M."/>
            <person name="Galperin M.Y."/>
            <person name="Jogler C."/>
        </authorList>
    </citation>
    <scope>NUCLEOTIDE SEQUENCE [LARGE SCALE GENOMIC DNA]</scope>
    <source>
        <strain evidence="6 7">KOR34</strain>
    </source>
</reference>
<dbReference type="CDD" id="cd00085">
    <property type="entry name" value="HNHc"/>
    <property type="match status" value="1"/>
</dbReference>
<comment type="similarity">
    <text evidence="3">Belongs to the HNH nuclease family.</text>
</comment>
<accession>A0A5C5VEE5</accession>
<dbReference type="GO" id="GO:0005829">
    <property type="term" value="C:cytosol"/>
    <property type="evidence" value="ECO:0007669"/>
    <property type="project" value="TreeGrafter"/>
</dbReference>
<dbReference type="GO" id="GO:0016787">
    <property type="term" value="F:hydrolase activity"/>
    <property type="evidence" value="ECO:0007669"/>
    <property type="project" value="UniProtKB-KW"/>
</dbReference>
<keyword evidence="2" id="KW-0378">Hydrolase</keyword>
<dbReference type="PANTHER" id="PTHR41286:SF1">
    <property type="entry name" value="HNH NUCLEASE YAJD-RELATED"/>
    <property type="match status" value="1"/>
</dbReference>
<dbReference type="RefSeq" id="WP_146564370.1">
    <property type="nucleotide sequence ID" value="NZ_SIHJ01000001.1"/>
</dbReference>
<dbReference type="Pfam" id="PF01844">
    <property type="entry name" value="HNH"/>
    <property type="match status" value="1"/>
</dbReference>